<dbReference type="GO" id="GO:0019005">
    <property type="term" value="C:SCF ubiquitin ligase complex"/>
    <property type="evidence" value="ECO:0007669"/>
    <property type="project" value="TreeGrafter"/>
</dbReference>
<keyword evidence="2" id="KW-1185">Reference proteome</keyword>
<proteinExistence type="predicted"/>
<dbReference type="EMBL" id="CAMKVN010005851">
    <property type="protein sequence ID" value="CAI2189475.1"/>
    <property type="molecule type" value="Genomic_DNA"/>
</dbReference>
<dbReference type="AlphaFoldDB" id="A0A9W4T3V2"/>
<sequence>MLLMQVPIEIHLSIIESIIVSTESMKQLNGISLTCRYFAKLCFYEIWKIKRFTKNCSMKKFRKTLSNNPLMPYGDLIIHLQVEEPSICIDEELINFFAANCNNLQELTLKLSQRNRQNKANLLPLKLLGDRLTNLSIENYEHLDDVKAELMPHSSPVNGGRRNKFLKQLYYHYNKIIITPSRKVAYKLKGRTNRDSIDDNKNDNADDAEDAEYHDALNEIVQLGVVKSVRLTDPKMTQRVWERFTSCAQYFLQSITIKLNSPQFTTDPSTIVFLFGKYCKNLRLFDIDTFLVSISKKSTMFLMENCKNLEYLDISASSATVPFFHTSKSIKSLTLTHTVSGNDLDRINERMENLNSLSFLKIEGNNNFLFLENYPNLEYLSIGVFGKMDEEEFLNILKLNLTELELIKTPNISDELLHSLGSMRSLIKLNIKDRLPNVTQNGWINLVKRPNYCPSWRIITIDDGRQINPEFFKILEYKHLNLEFLRIRGFTYDNLLNDDTFDKSKFKKAWWHYKIHSYNPIIHWPIGYKRKDEKMKWL</sequence>
<dbReference type="GO" id="GO:0031146">
    <property type="term" value="P:SCF-dependent proteasomal ubiquitin-dependent protein catabolic process"/>
    <property type="evidence" value="ECO:0007669"/>
    <property type="project" value="TreeGrafter"/>
</dbReference>
<organism evidence="1 2">
    <name type="scientific">Funneliformis geosporum</name>
    <dbReference type="NCBI Taxonomy" id="1117311"/>
    <lineage>
        <taxon>Eukaryota</taxon>
        <taxon>Fungi</taxon>
        <taxon>Fungi incertae sedis</taxon>
        <taxon>Mucoromycota</taxon>
        <taxon>Glomeromycotina</taxon>
        <taxon>Glomeromycetes</taxon>
        <taxon>Glomerales</taxon>
        <taxon>Glomeraceae</taxon>
        <taxon>Funneliformis</taxon>
    </lineage>
</organism>
<gene>
    <name evidence="1" type="ORF">FWILDA_LOCUS14098</name>
</gene>
<dbReference type="Gene3D" id="3.80.10.10">
    <property type="entry name" value="Ribonuclease Inhibitor"/>
    <property type="match status" value="1"/>
</dbReference>
<name>A0A9W4T3V2_9GLOM</name>
<dbReference type="OrthoDB" id="2336742at2759"/>
<dbReference type="SUPFAM" id="SSF52047">
    <property type="entry name" value="RNI-like"/>
    <property type="match status" value="1"/>
</dbReference>
<protein>
    <submittedName>
        <fullName evidence="1">3934_t:CDS:1</fullName>
    </submittedName>
</protein>
<dbReference type="PANTHER" id="PTHR13318">
    <property type="entry name" value="PARTNER OF PAIRED, ISOFORM B-RELATED"/>
    <property type="match status" value="1"/>
</dbReference>
<dbReference type="Proteomes" id="UP001153678">
    <property type="component" value="Unassembled WGS sequence"/>
</dbReference>
<comment type="caution">
    <text evidence="1">The sequence shown here is derived from an EMBL/GenBank/DDBJ whole genome shotgun (WGS) entry which is preliminary data.</text>
</comment>
<evidence type="ECO:0000313" key="1">
    <source>
        <dbReference type="EMBL" id="CAI2189475.1"/>
    </source>
</evidence>
<evidence type="ECO:0000313" key="2">
    <source>
        <dbReference type="Proteomes" id="UP001153678"/>
    </source>
</evidence>
<dbReference type="InterPro" id="IPR032675">
    <property type="entry name" value="LRR_dom_sf"/>
</dbReference>
<reference evidence="1" key="1">
    <citation type="submission" date="2022-08" db="EMBL/GenBank/DDBJ databases">
        <authorList>
            <person name="Kallberg Y."/>
            <person name="Tangrot J."/>
            <person name="Rosling A."/>
        </authorList>
    </citation>
    <scope>NUCLEOTIDE SEQUENCE</scope>
    <source>
        <strain evidence="1">Wild A</strain>
    </source>
</reference>
<accession>A0A9W4T3V2</accession>